<evidence type="ECO:0000313" key="5">
    <source>
        <dbReference type="EMBL" id="KAH9316348.1"/>
    </source>
</evidence>
<dbReference type="InterPro" id="IPR043561">
    <property type="entry name" value="LHW-like"/>
</dbReference>
<keyword evidence="1" id="KW-0805">Transcription regulation</keyword>
<proteinExistence type="predicted"/>
<evidence type="ECO:0000313" key="6">
    <source>
        <dbReference type="Proteomes" id="UP000824469"/>
    </source>
</evidence>
<accession>A0AA38G6W1</accession>
<dbReference type="InterPro" id="IPR036638">
    <property type="entry name" value="HLH_DNA-bd_sf"/>
</dbReference>
<feature type="region of interest" description="Disordered" evidence="3">
    <location>
        <begin position="809"/>
        <end position="830"/>
    </location>
</feature>
<gene>
    <name evidence="5" type="ORF">KI387_024975</name>
</gene>
<dbReference type="PANTHER" id="PTHR46196">
    <property type="entry name" value="TRANSCRIPTION FACTOR BHLH155-LIKE ISOFORM X1-RELATED"/>
    <property type="match status" value="1"/>
</dbReference>
<dbReference type="Pfam" id="PF23176">
    <property type="entry name" value="bHLH_LHW"/>
    <property type="match status" value="1"/>
</dbReference>
<keyword evidence="6" id="KW-1185">Reference proteome</keyword>
<dbReference type="EMBL" id="JAHRHJ020000005">
    <property type="protein sequence ID" value="KAH9316348.1"/>
    <property type="molecule type" value="Genomic_DNA"/>
</dbReference>
<dbReference type="AlphaFoldDB" id="A0AA38G6W1"/>
<dbReference type="Pfam" id="PF14215">
    <property type="entry name" value="bHLH-MYC_N"/>
    <property type="match status" value="1"/>
</dbReference>
<evidence type="ECO:0000256" key="1">
    <source>
        <dbReference type="ARBA" id="ARBA00023015"/>
    </source>
</evidence>
<feature type="domain" description="BHLH" evidence="4">
    <location>
        <begin position="814"/>
        <end position="863"/>
    </location>
</feature>
<name>A0AA38G6W1_TAXCH</name>
<dbReference type="InterPro" id="IPR011598">
    <property type="entry name" value="bHLH_dom"/>
</dbReference>
<reference evidence="5 6" key="1">
    <citation type="journal article" date="2021" name="Nat. Plants">
        <title>The Taxus genome provides insights into paclitaxel biosynthesis.</title>
        <authorList>
            <person name="Xiong X."/>
            <person name="Gou J."/>
            <person name="Liao Q."/>
            <person name="Li Y."/>
            <person name="Zhou Q."/>
            <person name="Bi G."/>
            <person name="Li C."/>
            <person name="Du R."/>
            <person name="Wang X."/>
            <person name="Sun T."/>
            <person name="Guo L."/>
            <person name="Liang H."/>
            <person name="Lu P."/>
            <person name="Wu Y."/>
            <person name="Zhang Z."/>
            <person name="Ro D.K."/>
            <person name="Shang Y."/>
            <person name="Huang S."/>
            <person name="Yan J."/>
        </authorList>
    </citation>
    <scope>NUCLEOTIDE SEQUENCE [LARGE SCALE GENOMIC DNA]</scope>
    <source>
        <strain evidence="5">Ta-2019</strain>
    </source>
</reference>
<organism evidence="5 6">
    <name type="scientific">Taxus chinensis</name>
    <name type="common">Chinese yew</name>
    <name type="synonym">Taxus wallichiana var. chinensis</name>
    <dbReference type="NCBI Taxonomy" id="29808"/>
    <lineage>
        <taxon>Eukaryota</taxon>
        <taxon>Viridiplantae</taxon>
        <taxon>Streptophyta</taxon>
        <taxon>Embryophyta</taxon>
        <taxon>Tracheophyta</taxon>
        <taxon>Spermatophyta</taxon>
        <taxon>Pinopsida</taxon>
        <taxon>Pinidae</taxon>
        <taxon>Conifers II</taxon>
        <taxon>Cupressales</taxon>
        <taxon>Taxaceae</taxon>
        <taxon>Taxus</taxon>
    </lineage>
</organism>
<feature type="compositionally biased region" description="Basic and acidic residues" evidence="3">
    <location>
        <begin position="815"/>
        <end position="830"/>
    </location>
</feature>
<feature type="non-terminal residue" evidence="5">
    <location>
        <position position="1"/>
    </location>
</feature>
<evidence type="ECO:0000259" key="4">
    <source>
        <dbReference type="PROSITE" id="PS50888"/>
    </source>
</evidence>
<comment type="caution">
    <text evidence="5">The sequence shown here is derived from an EMBL/GenBank/DDBJ whole genome shotgun (WGS) entry which is preliminary data.</text>
</comment>
<dbReference type="GO" id="GO:0046983">
    <property type="term" value="F:protein dimerization activity"/>
    <property type="evidence" value="ECO:0007669"/>
    <property type="project" value="InterPro"/>
</dbReference>
<evidence type="ECO:0000256" key="3">
    <source>
        <dbReference type="SAM" id="MobiDB-lite"/>
    </source>
</evidence>
<dbReference type="PROSITE" id="PS50888">
    <property type="entry name" value="BHLH"/>
    <property type="match status" value="1"/>
</dbReference>
<feature type="non-terminal residue" evidence="5">
    <location>
        <position position="969"/>
    </location>
</feature>
<dbReference type="SUPFAM" id="SSF47459">
    <property type="entry name" value="HLH, helix-loop-helix DNA-binding domain"/>
    <property type="match status" value="1"/>
</dbReference>
<dbReference type="PANTHER" id="PTHR46196:SF3">
    <property type="entry name" value="TRANSCRIPTION FACTOR LHW-LIKE ISOFORM X1"/>
    <property type="match status" value="1"/>
</dbReference>
<dbReference type="GO" id="GO:0003700">
    <property type="term" value="F:DNA-binding transcription factor activity"/>
    <property type="evidence" value="ECO:0007669"/>
    <property type="project" value="InterPro"/>
</dbReference>
<sequence>CRMLTWEDGYYEFAKPSLASNDYSCIKSLSDEFETGGSSHHHGVFGREFCSMEDKIGLAVAKMSYQIHSLGEGIVGHVAFTGKHHWVIRQKNCIDKSNSISMPTRRMLEYPDGWQNQFESGIKTIAVVAIAPHGVVQLGSMKTIMEDLEFISHIRSVFGTLQNIPGVFLFDSLQEPLNGKIKGSILPTLSIKPTSAGNPHQLQISTSNSFQDHLNTSMLKSPKLDVLNKSFRPCIISEKNKKIAIPPLASSQSIDSSSMEVSSQHSQFQHNHENINSFACTVTLGPGTKMGETGILPTETISPCRGMIGRDKSLADNQHALFTGLGIGNNNPGFMEQHLQTEIGSQGHLQMPCISTAVQYQSNNNMLAAVHETSNFNSNIDQVYSKINKELSEVTDKELLGEALFAVGSSTVDVLQQENMLPPASELQYAAGQSESSASLREILYANQSTGVNTSSSPKVDVNLDIVYRYPMIYSGCIQTCTFDPVKPFWSFTTGHLGVEPPDLLNGGLLMSEPVRIEQQPWVQESSQECMAGFFEDDTVEKLDSAEGSSKDFEIGTQNLHAVRYDHGGPGEDALNNCNNVLMSLISDQYNVTDGVTNPSRTAKRFQALGSALKKEIDMDACDESLLLKRKKSKLHCFPQLYGISSGSTWESLCDSVHTDMEGDLLYETNSEHLLDAVAGNLYTRTNHGADDNASSKTTLSGLSSVTPRYSLSVRTDTCSAGQVRGLEQPESTFAGYFQCKVDKEKVQNLSCNFDNAHSASQGHVIVENLINDSPPITHLNSWIVDGRISKSENSAIGHAKTSATMLKINRKRSRSGENGRARPKDRQQIQDRVNELREIIPNGNKCSIDSLLERTIKHMIFLQNVTTHAENLKQSCNKKVFNKDSIVHPRDNLEGCASWALELSDQTMGCPIIVENLTQHRQMLVEMLCEEQGLFLEIADIIRGLGLTILKGIIEARNEKIWSHFIVE</sequence>
<protein>
    <recommendedName>
        <fullName evidence="4">BHLH domain-containing protein</fullName>
    </recommendedName>
</protein>
<evidence type="ECO:0000256" key="2">
    <source>
        <dbReference type="ARBA" id="ARBA00023163"/>
    </source>
</evidence>
<dbReference type="InterPro" id="IPR025610">
    <property type="entry name" value="MYC/MYB_N"/>
</dbReference>
<dbReference type="Proteomes" id="UP000824469">
    <property type="component" value="Unassembled WGS sequence"/>
</dbReference>
<keyword evidence="2" id="KW-0804">Transcription</keyword>